<keyword evidence="1" id="KW-0489">Methyltransferase</keyword>
<accession>A0ACB6QNW0</accession>
<comment type="caution">
    <text evidence="1">The sequence shown here is derived from an EMBL/GenBank/DDBJ whole genome shotgun (WGS) entry which is preliminary data.</text>
</comment>
<protein>
    <submittedName>
        <fullName evidence="1">Histone-arginine methyltransferase CARM1</fullName>
    </submittedName>
</protein>
<proteinExistence type="predicted"/>
<evidence type="ECO:0000313" key="1">
    <source>
        <dbReference type="EMBL" id="KAF2468648.1"/>
    </source>
</evidence>
<name>A0ACB6QNW0_9PLEO</name>
<dbReference type="Proteomes" id="UP000799755">
    <property type="component" value="Unassembled WGS sequence"/>
</dbReference>
<evidence type="ECO:0000313" key="2">
    <source>
        <dbReference type="Proteomes" id="UP000799755"/>
    </source>
</evidence>
<keyword evidence="1" id="KW-0808">Transferase</keyword>
<gene>
    <name evidence="1" type="ORF">BDR25DRAFT_335437</name>
</gene>
<keyword evidence="2" id="KW-1185">Reference proteome</keyword>
<reference evidence="1" key="1">
    <citation type="journal article" date="2020" name="Stud. Mycol.">
        <title>101 Dothideomycetes genomes: a test case for predicting lifestyles and emergence of pathogens.</title>
        <authorList>
            <person name="Haridas S."/>
            <person name="Albert R."/>
            <person name="Binder M."/>
            <person name="Bloem J."/>
            <person name="Labutti K."/>
            <person name="Salamov A."/>
            <person name="Andreopoulos B."/>
            <person name="Baker S."/>
            <person name="Barry K."/>
            <person name="Bills G."/>
            <person name="Bluhm B."/>
            <person name="Cannon C."/>
            <person name="Castanera R."/>
            <person name="Culley D."/>
            <person name="Daum C."/>
            <person name="Ezra D."/>
            <person name="Gonzalez J."/>
            <person name="Henrissat B."/>
            <person name="Kuo A."/>
            <person name="Liang C."/>
            <person name="Lipzen A."/>
            <person name="Lutzoni F."/>
            <person name="Magnuson J."/>
            <person name="Mondo S."/>
            <person name="Nolan M."/>
            <person name="Ohm R."/>
            <person name="Pangilinan J."/>
            <person name="Park H.-J."/>
            <person name="Ramirez L."/>
            <person name="Alfaro M."/>
            <person name="Sun H."/>
            <person name="Tritt A."/>
            <person name="Yoshinaga Y."/>
            <person name="Zwiers L.-H."/>
            <person name="Turgeon B."/>
            <person name="Goodwin S."/>
            <person name="Spatafora J."/>
            <person name="Crous P."/>
            <person name="Grigoriev I."/>
        </authorList>
    </citation>
    <scope>NUCLEOTIDE SEQUENCE</scope>
    <source>
        <strain evidence="1">ATCC 200398</strain>
    </source>
</reference>
<sequence>MSDGSSSPPSSVGSIVEEASEPDVTNFECLFCTQQFDLVPTLVYHCSKEHDFDIYKVIKEVTAGGDDLAIFKLINFLRLETRKGTDPTSITVNKETLADDKLLQPTDPGDALLYSLGDVLPDLEKPAASYEAFEARKGDMPQHEVEHLKIGDGDSGYFDSYKRSGIHREMIQDAVRTNAYRDFIEHHASLFKGKTILDVGCGTGILSLFCARAGAAKVFAVDFSDIAAKARDIVAANEYQDTITVIQGKVEGFNVRSIIGDNKPVDIIISEWMGYALLYEGMLDSVLTARDLFLKDGGLIFPSHCTLHVAPISDPEFIASSNGATFWKDVYGFDMSVMIPIEMLNERDIGVFDVPAKAICGSALPFYTLDIMNITVKELEFTAPFSIKLDRDIQSLDAFAIWFDTFFVPPGSSGKPDCVNASAWGETGQDGVAFTTGPFGAPTHWHQAVLLVGQQDRGKGIGTGTEITGSVLLRKRKKDARAIVVEISWKGDGSEGPISGTLSRSMS</sequence>
<organism evidence="1 2">
    <name type="scientific">Lindgomyces ingoldianus</name>
    <dbReference type="NCBI Taxonomy" id="673940"/>
    <lineage>
        <taxon>Eukaryota</taxon>
        <taxon>Fungi</taxon>
        <taxon>Dikarya</taxon>
        <taxon>Ascomycota</taxon>
        <taxon>Pezizomycotina</taxon>
        <taxon>Dothideomycetes</taxon>
        <taxon>Pleosporomycetidae</taxon>
        <taxon>Pleosporales</taxon>
        <taxon>Lindgomycetaceae</taxon>
        <taxon>Lindgomyces</taxon>
    </lineage>
</organism>
<dbReference type="EMBL" id="MU003515">
    <property type="protein sequence ID" value="KAF2468648.1"/>
    <property type="molecule type" value="Genomic_DNA"/>
</dbReference>